<dbReference type="RefSeq" id="WP_369331980.1">
    <property type="nucleotide sequence ID" value="NZ_JAULBC010000009.1"/>
</dbReference>
<dbReference type="Proteomes" id="UP001560573">
    <property type="component" value="Unassembled WGS sequence"/>
</dbReference>
<evidence type="ECO:0000256" key="1">
    <source>
        <dbReference type="ARBA" id="ARBA00022737"/>
    </source>
</evidence>
<evidence type="ECO:0000313" key="4">
    <source>
        <dbReference type="EMBL" id="MEX6690568.1"/>
    </source>
</evidence>
<proteinExistence type="predicted"/>
<keyword evidence="1" id="KW-0677">Repeat</keyword>
<feature type="repeat" description="ANK" evidence="3">
    <location>
        <begin position="441"/>
        <end position="474"/>
    </location>
</feature>
<dbReference type="PANTHER" id="PTHR24198">
    <property type="entry name" value="ANKYRIN REPEAT AND PROTEIN KINASE DOMAIN-CONTAINING PROTEIN"/>
    <property type="match status" value="1"/>
</dbReference>
<evidence type="ECO:0000313" key="5">
    <source>
        <dbReference type="Proteomes" id="UP001560573"/>
    </source>
</evidence>
<dbReference type="Pfam" id="PF12796">
    <property type="entry name" value="Ank_2"/>
    <property type="match status" value="3"/>
</dbReference>
<keyword evidence="5" id="KW-1185">Reference proteome</keyword>
<feature type="repeat" description="ANK" evidence="3">
    <location>
        <begin position="122"/>
        <end position="156"/>
    </location>
</feature>
<name>A0ABV3ZL81_9BACT</name>
<feature type="repeat" description="ANK" evidence="3">
    <location>
        <begin position="256"/>
        <end position="289"/>
    </location>
</feature>
<dbReference type="PROSITE" id="PS50297">
    <property type="entry name" value="ANK_REP_REGION"/>
    <property type="match status" value="7"/>
</dbReference>
<protein>
    <submittedName>
        <fullName evidence="4">Ankyrin repeat domain-containing protein</fullName>
    </submittedName>
</protein>
<sequence>MKQLFLGIFTLATFSLHAQKNIFFDQSYWKTNPDLASVQAEVTKGNNPSESNRMGMDAVVYAINAKASPGVIKYLLDQKGNEVDKLTHDSRTYLFWAASKGNTEVIEYLISKGAKLNVEDSHGMTPISFAASSGQADTKVYDALLRAGANVKERNNDGASLLLLAIPNDNDLSLTNYFISKGLSLSDVDAAGNTAFNYAAKAGNINLMKALIQKGVKYSDNAMIMAAQGTRASANGIEVYQFLETLKIKPNAINRNGENALHYVARKPKQEEIIKYFISKGVDVNQVDKDGNTAFMNAAAANRDTATLELLVSRVKNINQVNKKGVSALDMAVRGNSADVVALLIGKGAGMNAVDADGNNLAYYLIQSYNPQAFERGAANGGTRADDFGLKLKLLQDKGFNFTAPQKDGNTLYHLAVTKNDLSLLKRIEKLNVDVNAKNKEGLTPLHKAAMVSRDNEILKYLLSIGAQKEATTEFKETAYELAKENESFSKNNVSVDFLK</sequence>
<reference evidence="4 5" key="1">
    <citation type="submission" date="2023-07" db="EMBL/GenBank/DDBJ databases">
        <authorList>
            <person name="Lian W.-H."/>
        </authorList>
    </citation>
    <scope>NUCLEOTIDE SEQUENCE [LARGE SCALE GENOMIC DNA]</scope>
    <source>
        <strain evidence="4 5">SYSU DXS3180</strain>
    </source>
</reference>
<feature type="repeat" description="ANK" evidence="3">
    <location>
        <begin position="191"/>
        <end position="223"/>
    </location>
</feature>
<feature type="repeat" description="ANK" evidence="3">
    <location>
        <begin position="408"/>
        <end position="440"/>
    </location>
</feature>
<dbReference type="EMBL" id="JAULBC010000009">
    <property type="protein sequence ID" value="MEX6690568.1"/>
    <property type="molecule type" value="Genomic_DNA"/>
</dbReference>
<dbReference type="Pfam" id="PF13637">
    <property type="entry name" value="Ank_4"/>
    <property type="match status" value="1"/>
</dbReference>
<feature type="repeat" description="ANK" evidence="3">
    <location>
        <begin position="89"/>
        <end position="121"/>
    </location>
</feature>
<organism evidence="4 5">
    <name type="scientific">Danxiaibacter flavus</name>
    <dbReference type="NCBI Taxonomy" id="3049108"/>
    <lineage>
        <taxon>Bacteria</taxon>
        <taxon>Pseudomonadati</taxon>
        <taxon>Bacteroidota</taxon>
        <taxon>Chitinophagia</taxon>
        <taxon>Chitinophagales</taxon>
        <taxon>Chitinophagaceae</taxon>
        <taxon>Danxiaibacter</taxon>
    </lineage>
</organism>
<dbReference type="PROSITE" id="PS50088">
    <property type="entry name" value="ANK_REPEAT"/>
    <property type="match status" value="7"/>
</dbReference>
<comment type="caution">
    <text evidence="4">The sequence shown here is derived from an EMBL/GenBank/DDBJ whole genome shotgun (WGS) entry which is preliminary data.</text>
</comment>
<dbReference type="PANTHER" id="PTHR24198:SF165">
    <property type="entry name" value="ANKYRIN REPEAT-CONTAINING PROTEIN-RELATED"/>
    <property type="match status" value="1"/>
</dbReference>
<evidence type="ECO:0000256" key="3">
    <source>
        <dbReference type="PROSITE-ProRule" id="PRU00023"/>
    </source>
</evidence>
<keyword evidence="2 3" id="KW-0040">ANK repeat</keyword>
<dbReference type="SMART" id="SM00248">
    <property type="entry name" value="ANK"/>
    <property type="match status" value="10"/>
</dbReference>
<evidence type="ECO:0000256" key="2">
    <source>
        <dbReference type="ARBA" id="ARBA00023043"/>
    </source>
</evidence>
<dbReference type="InterPro" id="IPR002110">
    <property type="entry name" value="Ankyrin_rpt"/>
</dbReference>
<gene>
    <name evidence="4" type="ORF">QTN47_23855</name>
</gene>
<feature type="repeat" description="ANK" evidence="3">
    <location>
        <begin position="324"/>
        <end position="356"/>
    </location>
</feature>
<dbReference type="Gene3D" id="1.25.40.20">
    <property type="entry name" value="Ankyrin repeat-containing domain"/>
    <property type="match status" value="3"/>
</dbReference>
<dbReference type="InterPro" id="IPR036770">
    <property type="entry name" value="Ankyrin_rpt-contain_sf"/>
</dbReference>
<dbReference type="SUPFAM" id="SSF48403">
    <property type="entry name" value="Ankyrin repeat"/>
    <property type="match status" value="2"/>
</dbReference>
<accession>A0ABV3ZL81</accession>